<evidence type="ECO:0000313" key="2">
    <source>
        <dbReference type="Proteomes" id="UP000887159"/>
    </source>
</evidence>
<accession>A0A8X6V0T9</accession>
<comment type="caution">
    <text evidence="1">The sequence shown here is derived from an EMBL/GenBank/DDBJ whole genome shotgun (WGS) entry which is preliminary data.</text>
</comment>
<sequence length="106" mass="12197">MREKGDNHLVPDPDCMVDAFNFPKQAPTVSGESRRVWPCVVMMQHNTSSVGQFCVWPSEATHNKLFLSSSTKYTVEPSWPLVLVWPPFELLHRALTTIVFIQYCRM</sequence>
<evidence type="ECO:0000313" key="1">
    <source>
        <dbReference type="EMBL" id="GFX90618.1"/>
    </source>
</evidence>
<gene>
    <name evidence="1" type="ORF">TNCV_3194361</name>
</gene>
<dbReference type="EMBL" id="BMAU01021103">
    <property type="protein sequence ID" value="GFX90618.1"/>
    <property type="molecule type" value="Genomic_DNA"/>
</dbReference>
<organism evidence="1 2">
    <name type="scientific">Trichonephila clavipes</name>
    <name type="common">Golden silk orbweaver</name>
    <name type="synonym">Nephila clavipes</name>
    <dbReference type="NCBI Taxonomy" id="2585209"/>
    <lineage>
        <taxon>Eukaryota</taxon>
        <taxon>Metazoa</taxon>
        <taxon>Ecdysozoa</taxon>
        <taxon>Arthropoda</taxon>
        <taxon>Chelicerata</taxon>
        <taxon>Arachnida</taxon>
        <taxon>Araneae</taxon>
        <taxon>Araneomorphae</taxon>
        <taxon>Entelegynae</taxon>
        <taxon>Araneoidea</taxon>
        <taxon>Nephilidae</taxon>
        <taxon>Trichonephila</taxon>
    </lineage>
</organism>
<reference evidence="1" key="1">
    <citation type="submission" date="2020-08" db="EMBL/GenBank/DDBJ databases">
        <title>Multicomponent nature underlies the extraordinary mechanical properties of spider dragline silk.</title>
        <authorList>
            <person name="Kono N."/>
            <person name="Nakamura H."/>
            <person name="Mori M."/>
            <person name="Yoshida Y."/>
            <person name="Ohtoshi R."/>
            <person name="Malay A.D."/>
            <person name="Moran D.A.P."/>
            <person name="Tomita M."/>
            <person name="Numata K."/>
            <person name="Arakawa K."/>
        </authorList>
    </citation>
    <scope>NUCLEOTIDE SEQUENCE</scope>
</reference>
<dbReference type="AlphaFoldDB" id="A0A8X6V0T9"/>
<name>A0A8X6V0T9_TRICX</name>
<protein>
    <submittedName>
        <fullName evidence="1">Uncharacterized protein</fullName>
    </submittedName>
</protein>
<proteinExistence type="predicted"/>
<keyword evidence="2" id="KW-1185">Reference proteome</keyword>
<dbReference type="Proteomes" id="UP000887159">
    <property type="component" value="Unassembled WGS sequence"/>
</dbReference>